<evidence type="ECO:0000256" key="1">
    <source>
        <dbReference type="SAM" id="MobiDB-lite"/>
    </source>
</evidence>
<protein>
    <submittedName>
        <fullName evidence="2">Uncharacterized protein</fullName>
    </submittedName>
</protein>
<comment type="caution">
    <text evidence="2">The sequence shown here is derived from an EMBL/GenBank/DDBJ whole genome shotgun (WGS) entry which is preliminary data.</text>
</comment>
<sequence>MLSSPSSSPSISPIDHRPHSYSALITPSQSIPPRPSSILTVLPRAPQSLIDPISRPITSRSIIDHRPSSTAAAPQSLPRPFAAVAVAAATSRHEF</sequence>
<name>A0AAP0NP93_9MAGN</name>
<feature type="compositionally biased region" description="Low complexity" evidence="1">
    <location>
        <begin position="1"/>
        <end position="13"/>
    </location>
</feature>
<reference evidence="2 3" key="1">
    <citation type="submission" date="2024-01" db="EMBL/GenBank/DDBJ databases">
        <title>Genome assemblies of Stephania.</title>
        <authorList>
            <person name="Yang L."/>
        </authorList>
    </citation>
    <scope>NUCLEOTIDE SEQUENCE [LARGE SCALE GENOMIC DNA]</scope>
    <source>
        <strain evidence="2">YNDBR</strain>
        <tissue evidence="2">Leaf</tissue>
    </source>
</reference>
<organism evidence="2 3">
    <name type="scientific">Stephania yunnanensis</name>
    <dbReference type="NCBI Taxonomy" id="152371"/>
    <lineage>
        <taxon>Eukaryota</taxon>
        <taxon>Viridiplantae</taxon>
        <taxon>Streptophyta</taxon>
        <taxon>Embryophyta</taxon>
        <taxon>Tracheophyta</taxon>
        <taxon>Spermatophyta</taxon>
        <taxon>Magnoliopsida</taxon>
        <taxon>Ranunculales</taxon>
        <taxon>Menispermaceae</taxon>
        <taxon>Menispermoideae</taxon>
        <taxon>Cissampelideae</taxon>
        <taxon>Stephania</taxon>
    </lineage>
</organism>
<feature type="region of interest" description="Disordered" evidence="1">
    <location>
        <begin position="1"/>
        <end position="38"/>
    </location>
</feature>
<dbReference type="Proteomes" id="UP001420932">
    <property type="component" value="Unassembled WGS sequence"/>
</dbReference>
<evidence type="ECO:0000313" key="3">
    <source>
        <dbReference type="Proteomes" id="UP001420932"/>
    </source>
</evidence>
<keyword evidence="3" id="KW-1185">Reference proteome</keyword>
<dbReference type="AlphaFoldDB" id="A0AAP0NP93"/>
<evidence type="ECO:0000313" key="2">
    <source>
        <dbReference type="EMBL" id="KAK9114053.1"/>
    </source>
</evidence>
<accession>A0AAP0NP93</accession>
<proteinExistence type="predicted"/>
<dbReference type="EMBL" id="JBBNAF010000009">
    <property type="protein sequence ID" value="KAK9114053.1"/>
    <property type="molecule type" value="Genomic_DNA"/>
</dbReference>
<gene>
    <name evidence="2" type="ORF">Syun_020850</name>
</gene>